<dbReference type="AlphaFoldDB" id="A0AAV4R9N5"/>
<feature type="transmembrane region" description="Helical" evidence="1">
    <location>
        <begin position="48"/>
        <end position="72"/>
    </location>
</feature>
<evidence type="ECO:0000256" key="1">
    <source>
        <dbReference type="SAM" id="Phobius"/>
    </source>
</evidence>
<dbReference type="EMBL" id="BPLR01007707">
    <property type="protein sequence ID" value="GIY19028.1"/>
    <property type="molecule type" value="Genomic_DNA"/>
</dbReference>
<sequence>MHKLITLKPFTVQEEKKKAKICNEGKPECPFNHWTEAMETSWFMAYKIFPFCLIMMLYRFIWGFMSFLTLLWSDFCWPPFPSQRLLGCLWPMDKFLPAQI</sequence>
<accession>A0AAV4R9N5</accession>
<comment type="caution">
    <text evidence="2">The sequence shown here is derived from an EMBL/GenBank/DDBJ whole genome shotgun (WGS) entry which is preliminary data.</text>
</comment>
<keyword evidence="3" id="KW-1185">Reference proteome</keyword>
<evidence type="ECO:0000313" key="2">
    <source>
        <dbReference type="EMBL" id="GIY19028.1"/>
    </source>
</evidence>
<organism evidence="2 3">
    <name type="scientific">Caerostris extrusa</name>
    <name type="common">Bark spider</name>
    <name type="synonym">Caerostris bankana</name>
    <dbReference type="NCBI Taxonomy" id="172846"/>
    <lineage>
        <taxon>Eukaryota</taxon>
        <taxon>Metazoa</taxon>
        <taxon>Ecdysozoa</taxon>
        <taxon>Arthropoda</taxon>
        <taxon>Chelicerata</taxon>
        <taxon>Arachnida</taxon>
        <taxon>Araneae</taxon>
        <taxon>Araneomorphae</taxon>
        <taxon>Entelegynae</taxon>
        <taxon>Araneoidea</taxon>
        <taxon>Araneidae</taxon>
        <taxon>Caerostris</taxon>
    </lineage>
</organism>
<reference evidence="2 3" key="1">
    <citation type="submission" date="2021-06" db="EMBL/GenBank/DDBJ databases">
        <title>Caerostris extrusa draft genome.</title>
        <authorList>
            <person name="Kono N."/>
            <person name="Arakawa K."/>
        </authorList>
    </citation>
    <scope>NUCLEOTIDE SEQUENCE [LARGE SCALE GENOMIC DNA]</scope>
</reference>
<protein>
    <submittedName>
        <fullName evidence="2">Uncharacterized protein</fullName>
    </submittedName>
</protein>
<keyword evidence="1" id="KW-0812">Transmembrane</keyword>
<evidence type="ECO:0000313" key="3">
    <source>
        <dbReference type="Proteomes" id="UP001054945"/>
    </source>
</evidence>
<name>A0AAV4R9N5_CAEEX</name>
<keyword evidence="1" id="KW-0472">Membrane</keyword>
<dbReference type="Proteomes" id="UP001054945">
    <property type="component" value="Unassembled WGS sequence"/>
</dbReference>
<keyword evidence="1" id="KW-1133">Transmembrane helix</keyword>
<proteinExistence type="predicted"/>
<gene>
    <name evidence="2" type="ORF">CEXT_474561</name>
</gene>